<feature type="transmembrane region" description="Helical" evidence="1">
    <location>
        <begin position="89"/>
        <end position="111"/>
    </location>
</feature>
<keyword evidence="1" id="KW-1133">Transmembrane helix</keyword>
<keyword evidence="1" id="KW-0472">Membrane</keyword>
<dbReference type="Gene3D" id="3.10.20.30">
    <property type="match status" value="1"/>
</dbReference>
<dbReference type="InterPro" id="IPR012675">
    <property type="entry name" value="Beta-grasp_dom_sf"/>
</dbReference>
<gene>
    <name evidence="2" type="ORF">EIG79_07305</name>
</gene>
<dbReference type="EMBL" id="RQXS01000031">
    <property type="protein sequence ID" value="RZN58640.1"/>
    <property type="molecule type" value="Genomic_DNA"/>
</dbReference>
<reference evidence="2 3" key="1">
    <citation type="submission" date="2018-11" db="EMBL/GenBank/DDBJ databases">
        <title>Sequencing Av. paragallinarum serogroups.</title>
        <authorList>
            <person name="Hellmuth J.E."/>
            <person name="Boucher C.E."/>
            <person name="Cason E.D."/>
        </authorList>
    </citation>
    <scope>NUCLEOTIDE SEQUENCE [LARGE SCALE GENOMIC DNA]</scope>
    <source>
        <strain evidence="2 3">SA-3</strain>
    </source>
</reference>
<keyword evidence="1" id="KW-0812">Transmembrane</keyword>
<feature type="transmembrane region" description="Helical" evidence="1">
    <location>
        <begin position="117"/>
        <end position="137"/>
    </location>
</feature>
<sequence length="210" mass="22899">MVKVRFYGVLKQFGATFELDAETPAECIKALTSQIPKLREFIQQGLFTVRIGREYVDNRYLEKGLFYKLKTGMTVHLTPVLKGAKKGGIFQAIVGVALIGAAFMLGPVGFAALSSNAAWLIGGIGASMLLGGVTQMLTKQPDISNKNETEKKQSTAFSNRANMTAQGRMVPLAYGRILTGSMVISQGVRTVDVDVFKTQEREVGFRKGRL</sequence>
<proteinExistence type="predicted"/>
<protein>
    <submittedName>
        <fullName evidence="2">Tail assembly protein</fullName>
    </submittedName>
</protein>
<dbReference type="RefSeq" id="WP_130238808.1">
    <property type="nucleotide sequence ID" value="NZ_RQXS01000031.1"/>
</dbReference>
<comment type="caution">
    <text evidence="2">The sequence shown here is derived from an EMBL/GenBank/DDBJ whole genome shotgun (WGS) entry which is preliminary data.</text>
</comment>
<dbReference type="AlphaFoldDB" id="A0A8B3T7M2"/>
<evidence type="ECO:0000313" key="2">
    <source>
        <dbReference type="EMBL" id="RZN58640.1"/>
    </source>
</evidence>
<name>A0A8B3T7M2_AVIPA</name>
<accession>A0A8B3T7M2</accession>
<evidence type="ECO:0000256" key="1">
    <source>
        <dbReference type="SAM" id="Phobius"/>
    </source>
</evidence>
<dbReference type="Proteomes" id="UP000294229">
    <property type="component" value="Unassembled WGS sequence"/>
</dbReference>
<evidence type="ECO:0000313" key="3">
    <source>
        <dbReference type="Proteomes" id="UP000294229"/>
    </source>
</evidence>
<organism evidence="2 3">
    <name type="scientific">Avibacterium paragallinarum</name>
    <name type="common">Haemophilus gallinarum</name>
    <dbReference type="NCBI Taxonomy" id="728"/>
    <lineage>
        <taxon>Bacteria</taxon>
        <taxon>Pseudomonadati</taxon>
        <taxon>Pseudomonadota</taxon>
        <taxon>Gammaproteobacteria</taxon>
        <taxon>Pasteurellales</taxon>
        <taxon>Pasteurellaceae</taxon>
        <taxon>Avibacterium</taxon>
    </lineage>
</organism>